<reference evidence="2" key="1">
    <citation type="submission" date="2020-01" db="EMBL/GenBank/DDBJ databases">
        <title>First Reported Case and Whole Genome of Weissella confusa in an Equid.</title>
        <authorList>
            <person name="Little S.V."/>
            <person name="Lawhon S.D."/>
        </authorList>
    </citation>
    <scope>NUCLEOTIDE SEQUENCE</scope>
    <source>
        <strain evidence="2">718955</strain>
    </source>
</reference>
<evidence type="ECO:0000313" key="2">
    <source>
        <dbReference type="EMBL" id="NBA12296.1"/>
    </source>
</evidence>
<protein>
    <submittedName>
        <fullName evidence="2">Uncharacterized protein</fullName>
    </submittedName>
</protein>
<comment type="caution">
    <text evidence="2">The sequence shown here is derived from an EMBL/GenBank/DDBJ whole genome shotgun (WGS) entry which is preliminary data.</text>
</comment>
<evidence type="ECO:0000256" key="1">
    <source>
        <dbReference type="SAM" id="Phobius"/>
    </source>
</evidence>
<dbReference type="Proteomes" id="UP000719917">
    <property type="component" value="Unassembled WGS sequence"/>
</dbReference>
<feature type="transmembrane region" description="Helical" evidence="1">
    <location>
        <begin position="36"/>
        <end position="57"/>
    </location>
</feature>
<organism evidence="2 3">
    <name type="scientific">Weissella confusa</name>
    <name type="common">Lactobacillus confusus</name>
    <dbReference type="NCBI Taxonomy" id="1583"/>
    <lineage>
        <taxon>Bacteria</taxon>
        <taxon>Bacillati</taxon>
        <taxon>Bacillota</taxon>
        <taxon>Bacilli</taxon>
        <taxon>Lactobacillales</taxon>
        <taxon>Lactobacillaceae</taxon>
        <taxon>Weissella</taxon>
    </lineage>
</organism>
<evidence type="ECO:0000313" key="3">
    <source>
        <dbReference type="Proteomes" id="UP000719917"/>
    </source>
</evidence>
<keyword evidence="1" id="KW-0472">Membrane</keyword>
<name>A0AAJ2Z0D6_WEICO</name>
<keyword evidence="1" id="KW-0812">Transmembrane</keyword>
<sequence length="66" mass="7647">MYVPVFLRPRDLVALPWLIFVTTIVFLMFIDNQTARFVWGGIGLFLGVVTLIGVTIMRRYIDIDKD</sequence>
<accession>A0AAJ2Z0D6</accession>
<proteinExistence type="predicted"/>
<feature type="transmembrane region" description="Helical" evidence="1">
    <location>
        <begin position="12"/>
        <end position="30"/>
    </location>
</feature>
<dbReference type="AlphaFoldDB" id="A0AAJ2Z0D6"/>
<gene>
    <name evidence="2" type="ORF">GTU77_08745</name>
</gene>
<keyword evidence="1" id="KW-1133">Transmembrane helix</keyword>
<dbReference type="EMBL" id="JAAAMQ010000023">
    <property type="protein sequence ID" value="NBA12296.1"/>
    <property type="molecule type" value="Genomic_DNA"/>
</dbReference>
<dbReference type="RefSeq" id="WP_135798305.1">
    <property type="nucleotide sequence ID" value="NZ_CP027565.1"/>
</dbReference>